<sequence>MKIHKKVSSTSIDVPEDFSNLEDSFEYFTAEDTFTDSSQKSINTKTTSLDYHASLFPIELSLQKQTKFQQFNDKKIAQKTEIKSKTEKTNENSAADHISLSQPDFSTISEIFHIDSNPPILPHIHHSNDSFFLSKVTEFNFAKYQVKDLSLKYQHDLNRILKNEKNHAETTHATNQILPFPLLKNSSNYFAQTASILPTVTKES</sequence>
<feature type="non-terminal residue" evidence="1">
    <location>
        <position position="204"/>
    </location>
</feature>
<evidence type="ECO:0000313" key="1">
    <source>
        <dbReference type="EMBL" id="KAJ3213704.1"/>
    </source>
</evidence>
<organism evidence="1 2">
    <name type="scientific">Clydaea vesicula</name>
    <dbReference type="NCBI Taxonomy" id="447962"/>
    <lineage>
        <taxon>Eukaryota</taxon>
        <taxon>Fungi</taxon>
        <taxon>Fungi incertae sedis</taxon>
        <taxon>Chytridiomycota</taxon>
        <taxon>Chytridiomycota incertae sedis</taxon>
        <taxon>Chytridiomycetes</taxon>
        <taxon>Lobulomycetales</taxon>
        <taxon>Lobulomycetaceae</taxon>
        <taxon>Clydaea</taxon>
    </lineage>
</organism>
<name>A0AAD5XYL6_9FUNG</name>
<dbReference type="AlphaFoldDB" id="A0AAD5XYL6"/>
<comment type="caution">
    <text evidence="1">The sequence shown here is derived from an EMBL/GenBank/DDBJ whole genome shotgun (WGS) entry which is preliminary data.</text>
</comment>
<dbReference type="EMBL" id="JADGJW010000683">
    <property type="protein sequence ID" value="KAJ3213704.1"/>
    <property type="molecule type" value="Genomic_DNA"/>
</dbReference>
<reference evidence="1" key="1">
    <citation type="submission" date="2020-05" db="EMBL/GenBank/DDBJ databases">
        <title>Phylogenomic resolution of chytrid fungi.</title>
        <authorList>
            <person name="Stajich J.E."/>
            <person name="Amses K."/>
            <person name="Simmons R."/>
            <person name="Seto K."/>
            <person name="Myers J."/>
            <person name="Bonds A."/>
            <person name="Quandt C.A."/>
            <person name="Barry K."/>
            <person name="Liu P."/>
            <person name="Grigoriev I."/>
            <person name="Longcore J.E."/>
            <person name="James T.Y."/>
        </authorList>
    </citation>
    <scope>NUCLEOTIDE SEQUENCE</scope>
    <source>
        <strain evidence="1">JEL0476</strain>
    </source>
</reference>
<evidence type="ECO:0000313" key="2">
    <source>
        <dbReference type="Proteomes" id="UP001211065"/>
    </source>
</evidence>
<gene>
    <name evidence="1" type="ORF">HK099_007221</name>
</gene>
<protein>
    <submittedName>
        <fullName evidence="1">Uncharacterized protein</fullName>
    </submittedName>
</protein>
<keyword evidence="2" id="KW-1185">Reference proteome</keyword>
<proteinExistence type="predicted"/>
<accession>A0AAD5XYL6</accession>
<dbReference type="Proteomes" id="UP001211065">
    <property type="component" value="Unassembled WGS sequence"/>
</dbReference>